<feature type="domain" description="Major facilitator superfamily (MFS) profile" evidence="7">
    <location>
        <begin position="33"/>
        <end position="517"/>
    </location>
</feature>
<dbReference type="AlphaFoldDB" id="A0A9P5TAL6"/>
<feature type="transmembrane region" description="Helical" evidence="6">
    <location>
        <begin position="493"/>
        <end position="512"/>
    </location>
</feature>
<reference evidence="8" key="1">
    <citation type="submission" date="2019-10" db="EMBL/GenBank/DDBJ databases">
        <authorList>
            <consortium name="DOE Joint Genome Institute"/>
            <person name="Kuo A."/>
            <person name="Miyauchi S."/>
            <person name="Kiss E."/>
            <person name="Drula E."/>
            <person name="Kohler A."/>
            <person name="Sanchez-Garcia M."/>
            <person name="Andreopoulos B."/>
            <person name="Barry K.W."/>
            <person name="Bonito G."/>
            <person name="Buee M."/>
            <person name="Carver A."/>
            <person name="Chen C."/>
            <person name="Cichocki N."/>
            <person name="Clum A."/>
            <person name="Culley D."/>
            <person name="Crous P.W."/>
            <person name="Fauchery L."/>
            <person name="Girlanda M."/>
            <person name="Hayes R."/>
            <person name="Keri Z."/>
            <person name="LaButti K."/>
            <person name="Lipzen A."/>
            <person name="Lombard V."/>
            <person name="Magnuson J."/>
            <person name="Maillard F."/>
            <person name="Morin E."/>
            <person name="Murat C."/>
            <person name="Nolan M."/>
            <person name="Ohm R."/>
            <person name="Pangilinan J."/>
            <person name="Pereira M."/>
            <person name="Perotto S."/>
            <person name="Peter M."/>
            <person name="Riley R."/>
            <person name="Sitrit Y."/>
            <person name="Stielow B."/>
            <person name="Szollosi G."/>
            <person name="Zifcakova L."/>
            <person name="Stursova M."/>
            <person name="Spatafora J.W."/>
            <person name="Tedersoo L."/>
            <person name="Vaario L.-M."/>
            <person name="Yamada A."/>
            <person name="Yan M."/>
            <person name="Wang P."/>
            <person name="Xu J."/>
            <person name="Bruns T."/>
            <person name="Baldrian P."/>
            <person name="Vilgalys R."/>
            <person name="Henrissat B."/>
            <person name="Grigoriev I.V."/>
            <person name="Hibbett D."/>
            <person name="Nagy L.G."/>
            <person name="Martin F.M."/>
        </authorList>
    </citation>
    <scope>NUCLEOTIDE SEQUENCE</scope>
    <source>
        <strain evidence="8">Prilba</strain>
    </source>
</reference>
<feature type="transmembrane region" description="Helical" evidence="6">
    <location>
        <begin position="390"/>
        <end position="409"/>
    </location>
</feature>
<feature type="transmembrane region" description="Helical" evidence="6">
    <location>
        <begin position="255"/>
        <end position="274"/>
    </location>
</feature>
<feature type="transmembrane region" description="Helical" evidence="6">
    <location>
        <begin position="67"/>
        <end position="85"/>
    </location>
</feature>
<dbReference type="PROSITE" id="PS50850">
    <property type="entry name" value="MFS"/>
    <property type="match status" value="1"/>
</dbReference>
<dbReference type="GO" id="GO:0022857">
    <property type="term" value="F:transmembrane transporter activity"/>
    <property type="evidence" value="ECO:0007669"/>
    <property type="project" value="InterPro"/>
</dbReference>
<evidence type="ECO:0000256" key="1">
    <source>
        <dbReference type="ARBA" id="ARBA00004141"/>
    </source>
</evidence>
<evidence type="ECO:0000313" key="9">
    <source>
        <dbReference type="Proteomes" id="UP000759537"/>
    </source>
</evidence>
<feature type="transmembrane region" description="Helical" evidence="6">
    <location>
        <begin position="226"/>
        <end position="249"/>
    </location>
</feature>
<dbReference type="PANTHER" id="PTHR23501">
    <property type="entry name" value="MAJOR FACILITATOR SUPERFAMILY"/>
    <property type="match status" value="1"/>
</dbReference>
<dbReference type="InterPro" id="IPR020846">
    <property type="entry name" value="MFS_dom"/>
</dbReference>
<keyword evidence="2 6" id="KW-0812">Transmembrane</keyword>
<evidence type="ECO:0000256" key="6">
    <source>
        <dbReference type="SAM" id="Phobius"/>
    </source>
</evidence>
<feature type="transmembrane region" description="Helical" evidence="6">
    <location>
        <begin position="360"/>
        <end position="378"/>
    </location>
</feature>
<proteinExistence type="predicted"/>
<dbReference type="OrthoDB" id="3437016at2759"/>
<name>A0A9P5TAL6_9AGAM</name>
<evidence type="ECO:0000313" key="8">
    <source>
        <dbReference type="EMBL" id="KAF8482467.1"/>
    </source>
</evidence>
<comment type="caution">
    <text evidence="8">The sequence shown here is derived from an EMBL/GenBank/DDBJ whole genome shotgun (WGS) entry which is preliminary data.</text>
</comment>
<protein>
    <submittedName>
        <fullName evidence="8">Major facilitator superfamily domain-containing protein</fullName>
    </submittedName>
</protein>
<feature type="transmembrane region" description="Helical" evidence="6">
    <location>
        <begin position="30"/>
        <end position="55"/>
    </location>
</feature>
<organism evidence="8 9">
    <name type="scientific">Russula ochroleuca</name>
    <dbReference type="NCBI Taxonomy" id="152965"/>
    <lineage>
        <taxon>Eukaryota</taxon>
        <taxon>Fungi</taxon>
        <taxon>Dikarya</taxon>
        <taxon>Basidiomycota</taxon>
        <taxon>Agaricomycotina</taxon>
        <taxon>Agaricomycetes</taxon>
        <taxon>Russulales</taxon>
        <taxon>Russulaceae</taxon>
        <taxon>Russula</taxon>
    </lineage>
</organism>
<evidence type="ECO:0000256" key="2">
    <source>
        <dbReference type="ARBA" id="ARBA00022692"/>
    </source>
</evidence>
<dbReference type="EMBL" id="WHVB01000005">
    <property type="protein sequence ID" value="KAF8482467.1"/>
    <property type="molecule type" value="Genomic_DNA"/>
</dbReference>
<feature type="region of interest" description="Disordered" evidence="5">
    <location>
        <begin position="1"/>
        <end position="21"/>
    </location>
</feature>
<gene>
    <name evidence="8" type="ORF">DFH94DRAFT_366179</name>
</gene>
<feature type="transmembrane region" description="Helical" evidence="6">
    <location>
        <begin position="295"/>
        <end position="316"/>
    </location>
</feature>
<feature type="transmembrane region" description="Helical" evidence="6">
    <location>
        <begin position="185"/>
        <end position="205"/>
    </location>
</feature>
<keyword evidence="4 6" id="KW-0472">Membrane</keyword>
<feature type="transmembrane region" description="Helical" evidence="6">
    <location>
        <begin position="421"/>
        <end position="442"/>
    </location>
</feature>
<evidence type="ECO:0000256" key="4">
    <source>
        <dbReference type="ARBA" id="ARBA00023136"/>
    </source>
</evidence>
<dbReference type="Proteomes" id="UP000759537">
    <property type="component" value="Unassembled WGS sequence"/>
</dbReference>
<dbReference type="Gene3D" id="1.20.1250.20">
    <property type="entry name" value="MFS general substrate transporter like domains"/>
    <property type="match status" value="1"/>
</dbReference>
<dbReference type="PRINTS" id="PR01036">
    <property type="entry name" value="TCRTETB"/>
</dbReference>
<keyword evidence="3 6" id="KW-1133">Transmembrane helix</keyword>
<dbReference type="GO" id="GO:0005886">
    <property type="term" value="C:plasma membrane"/>
    <property type="evidence" value="ECO:0007669"/>
    <property type="project" value="TreeGrafter"/>
</dbReference>
<keyword evidence="9" id="KW-1185">Reference proteome</keyword>
<dbReference type="InterPro" id="IPR011701">
    <property type="entry name" value="MFS"/>
</dbReference>
<feature type="transmembrane region" description="Helical" evidence="6">
    <location>
        <begin position="97"/>
        <end position="116"/>
    </location>
</feature>
<comment type="subcellular location">
    <subcellularLocation>
        <location evidence="1">Membrane</location>
        <topology evidence="1">Multi-pass membrane protein</topology>
    </subcellularLocation>
</comment>
<accession>A0A9P5TAL6</accession>
<evidence type="ECO:0000256" key="3">
    <source>
        <dbReference type="ARBA" id="ARBA00022989"/>
    </source>
</evidence>
<sequence length="556" mass="59462">MGSTDSLTSRPSTPKPSNDLSHGVPKDWKFWCIIFSLALSVLLTAIEFTSIGAALPTITRSLKGEQFIWVGSAYALGSTALAPLCGGLSQIIGRRPIMLSALFLFALGSTICGAASTMNMLIAGRAVQGLGAGATTSSMQIMLSDLVTLRERGTFSGLMALSWAIGGGVGPVVGGSLAQSGNWRWLFYLNPPICAFNAIMVLLFLRLKTPPATLREKLSKMDIVGNLLVTVSTTSVVIGLTWGGVQYPWLSGRVLLPLVIGLLGLIVFIIYEIYFCKPPVVPIVLRMDWTGASGYIQNFLMAVILATLSYWFAVFFEACKDKSPTGAGVDIFGLSYSISLIAIMAGIAVKKTGNYSIPMYIGWMLIIIGAGLLTTLRADSSLAKSVGFQVVIGGGVGIVYVATLFPILASIPVTQTAPAMALYVFSRNFGYIWGVTAGGAIIQNELKRNLPASFLAQFPQGVEIGFETIPVIPSLEQPLKDAVRDTFGNALKVVWQLVLGVAIVGSLCSIGMKQLQLHTKIDEDWGREDMLVDHGWSYSSSTLTQQTENMKEALSA</sequence>
<dbReference type="InterPro" id="IPR036259">
    <property type="entry name" value="MFS_trans_sf"/>
</dbReference>
<dbReference type="Pfam" id="PF07690">
    <property type="entry name" value="MFS_1"/>
    <property type="match status" value="1"/>
</dbReference>
<reference evidence="8" key="2">
    <citation type="journal article" date="2020" name="Nat. Commun.">
        <title>Large-scale genome sequencing of mycorrhizal fungi provides insights into the early evolution of symbiotic traits.</title>
        <authorList>
            <person name="Miyauchi S."/>
            <person name="Kiss E."/>
            <person name="Kuo A."/>
            <person name="Drula E."/>
            <person name="Kohler A."/>
            <person name="Sanchez-Garcia M."/>
            <person name="Morin E."/>
            <person name="Andreopoulos B."/>
            <person name="Barry K.W."/>
            <person name="Bonito G."/>
            <person name="Buee M."/>
            <person name="Carver A."/>
            <person name="Chen C."/>
            <person name="Cichocki N."/>
            <person name="Clum A."/>
            <person name="Culley D."/>
            <person name="Crous P.W."/>
            <person name="Fauchery L."/>
            <person name="Girlanda M."/>
            <person name="Hayes R.D."/>
            <person name="Keri Z."/>
            <person name="LaButti K."/>
            <person name="Lipzen A."/>
            <person name="Lombard V."/>
            <person name="Magnuson J."/>
            <person name="Maillard F."/>
            <person name="Murat C."/>
            <person name="Nolan M."/>
            <person name="Ohm R.A."/>
            <person name="Pangilinan J."/>
            <person name="Pereira M.F."/>
            <person name="Perotto S."/>
            <person name="Peter M."/>
            <person name="Pfister S."/>
            <person name="Riley R."/>
            <person name="Sitrit Y."/>
            <person name="Stielow J.B."/>
            <person name="Szollosi G."/>
            <person name="Zifcakova L."/>
            <person name="Stursova M."/>
            <person name="Spatafora J.W."/>
            <person name="Tedersoo L."/>
            <person name="Vaario L.M."/>
            <person name="Yamada A."/>
            <person name="Yan M."/>
            <person name="Wang P."/>
            <person name="Xu J."/>
            <person name="Bruns T."/>
            <person name="Baldrian P."/>
            <person name="Vilgalys R."/>
            <person name="Dunand C."/>
            <person name="Henrissat B."/>
            <person name="Grigoriev I.V."/>
            <person name="Hibbett D."/>
            <person name="Nagy L.G."/>
            <person name="Martin F.M."/>
        </authorList>
    </citation>
    <scope>NUCLEOTIDE SEQUENCE</scope>
    <source>
        <strain evidence="8">Prilba</strain>
    </source>
</reference>
<evidence type="ECO:0000256" key="5">
    <source>
        <dbReference type="SAM" id="MobiDB-lite"/>
    </source>
</evidence>
<dbReference type="PANTHER" id="PTHR23501:SF102">
    <property type="entry name" value="DRUG TRANSPORTER, PUTATIVE (AFU_ORTHOLOGUE AFUA_3G08530)-RELATED"/>
    <property type="match status" value="1"/>
</dbReference>
<feature type="compositionally biased region" description="Polar residues" evidence="5">
    <location>
        <begin position="1"/>
        <end position="20"/>
    </location>
</feature>
<dbReference type="SUPFAM" id="SSF103473">
    <property type="entry name" value="MFS general substrate transporter"/>
    <property type="match status" value="1"/>
</dbReference>
<evidence type="ECO:0000259" key="7">
    <source>
        <dbReference type="PROSITE" id="PS50850"/>
    </source>
</evidence>
<feature type="transmembrane region" description="Helical" evidence="6">
    <location>
        <begin position="328"/>
        <end position="348"/>
    </location>
</feature>